<keyword evidence="1" id="KW-0805">Transcription regulation</keyword>
<dbReference type="SUPFAM" id="SSF55136">
    <property type="entry name" value="Probable bacterial effector-binding domain"/>
    <property type="match status" value="1"/>
</dbReference>
<proteinExistence type="predicted"/>
<dbReference type="Gene3D" id="3.20.80.10">
    <property type="entry name" value="Regulatory factor, effector binding domain"/>
    <property type="match status" value="1"/>
</dbReference>
<keyword evidence="3" id="KW-0804">Transcription</keyword>
<dbReference type="PROSITE" id="PS01124">
    <property type="entry name" value="HTH_ARAC_FAMILY_2"/>
    <property type="match status" value="1"/>
</dbReference>
<dbReference type="EMBL" id="JAOWKX010000007">
    <property type="protein sequence ID" value="MCV2885916.1"/>
    <property type="molecule type" value="Genomic_DNA"/>
</dbReference>
<name>A0ABT3ACA8_9ALTE</name>
<evidence type="ECO:0000256" key="2">
    <source>
        <dbReference type="ARBA" id="ARBA00023125"/>
    </source>
</evidence>
<dbReference type="PANTHER" id="PTHR40055">
    <property type="entry name" value="TRANSCRIPTIONAL REGULATOR YGIV-RELATED"/>
    <property type="match status" value="1"/>
</dbReference>
<dbReference type="InterPro" id="IPR018060">
    <property type="entry name" value="HTH_AraC"/>
</dbReference>
<comment type="caution">
    <text evidence="5">The sequence shown here is derived from an EMBL/GenBank/DDBJ whole genome shotgun (WGS) entry which is preliminary data.</text>
</comment>
<organism evidence="5 6">
    <name type="scientific">Fluctibacter corallii</name>
    <dbReference type="NCBI Taxonomy" id="2984329"/>
    <lineage>
        <taxon>Bacteria</taxon>
        <taxon>Pseudomonadati</taxon>
        <taxon>Pseudomonadota</taxon>
        <taxon>Gammaproteobacteria</taxon>
        <taxon>Alteromonadales</taxon>
        <taxon>Alteromonadaceae</taxon>
        <taxon>Fluctibacter</taxon>
    </lineage>
</organism>
<gene>
    <name evidence="5" type="ORF">OE749_14550</name>
</gene>
<evidence type="ECO:0000259" key="4">
    <source>
        <dbReference type="PROSITE" id="PS01124"/>
    </source>
</evidence>
<dbReference type="PRINTS" id="PR00032">
    <property type="entry name" value="HTHARAC"/>
</dbReference>
<dbReference type="Pfam" id="PF12833">
    <property type="entry name" value="HTH_18"/>
    <property type="match status" value="1"/>
</dbReference>
<dbReference type="SMART" id="SM00342">
    <property type="entry name" value="HTH_ARAC"/>
    <property type="match status" value="1"/>
</dbReference>
<dbReference type="PROSITE" id="PS00041">
    <property type="entry name" value="HTH_ARAC_FAMILY_1"/>
    <property type="match status" value="1"/>
</dbReference>
<dbReference type="RefSeq" id="WP_263713193.1">
    <property type="nucleotide sequence ID" value="NZ_JAOWKX010000007.1"/>
</dbReference>
<reference evidence="5 6" key="1">
    <citation type="submission" date="2022-10" db="EMBL/GenBank/DDBJ databases">
        <title>Aestuariibacter sp. AA17 isolated from Montipora capitata coral fragment.</title>
        <authorList>
            <person name="Emsley S.A."/>
            <person name="Pfannmuller K.M."/>
            <person name="Loughran R.M."/>
            <person name="Shlafstein M."/>
            <person name="Papke E."/>
            <person name="Saw J.H."/>
            <person name="Ushijima B."/>
            <person name="Videau P."/>
        </authorList>
    </citation>
    <scope>NUCLEOTIDE SEQUENCE [LARGE SCALE GENOMIC DNA]</scope>
    <source>
        <strain evidence="5 6">AA17</strain>
    </source>
</reference>
<protein>
    <submittedName>
        <fullName evidence="5">Helix-turn-helix domain-containing protein</fullName>
    </submittedName>
</protein>
<dbReference type="SMART" id="SM00871">
    <property type="entry name" value="AraC_E_bind"/>
    <property type="match status" value="1"/>
</dbReference>
<dbReference type="InterPro" id="IPR011256">
    <property type="entry name" value="Reg_factor_effector_dom_sf"/>
</dbReference>
<accession>A0ABT3ACA8</accession>
<dbReference type="Gene3D" id="1.10.10.60">
    <property type="entry name" value="Homeodomain-like"/>
    <property type="match status" value="2"/>
</dbReference>
<dbReference type="InterPro" id="IPR020449">
    <property type="entry name" value="Tscrpt_reg_AraC-type_HTH"/>
</dbReference>
<keyword evidence="6" id="KW-1185">Reference proteome</keyword>
<dbReference type="InterPro" id="IPR018062">
    <property type="entry name" value="HTH_AraC-typ_CS"/>
</dbReference>
<dbReference type="InterPro" id="IPR050908">
    <property type="entry name" value="SmbC-like"/>
</dbReference>
<keyword evidence="2" id="KW-0238">DNA-binding</keyword>
<dbReference type="SUPFAM" id="SSF46689">
    <property type="entry name" value="Homeodomain-like"/>
    <property type="match status" value="2"/>
</dbReference>
<feature type="domain" description="HTH araC/xylS-type" evidence="4">
    <location>
        <begin position="6"/>
        <end position="105"/>
    </location>
</feature>
<dbReference type="InterPro" id="IPR010499">
    <property type="entry name" value="AraC_E-bd"/>
</dbReference>
<evidence type="ECO:0000313" key="5">
    <source>
        <dbReference type="EMBL" id="MCV2885916.1"/>
    </source>
</evidence>
<sequence>MANISQQVFAYIEGNIDSSLTLEQVSAHIGLSAFHLHRCIKRETGITLKALVRHIKMYKACFLLAYRQHLSVTDVAMIVGYNGSDSFSRAFRQYYAMSPSYFRDNPSSYTIQPLHTFLLPHLLSRFEQGIEVTVRSVNERHLFCMMHKGSPENVVNTVRAFIHWRKAHGFGKSKYRTFNLHYSAPNTPPEAFTMAVGVEVPKTLLNPTPETVREVNLKPSKYACMQVEGSDYHFTRVFSYFFEHWLPASSYTVTDGPVVIERKAFYPDVALDKAVSEIMIPIQ</sequence>
<dbReference type="Proteomes" id="UP001652504">
    <property type="component" value="Unassembled WGS sequence"/>
</dbReference>
<dbReference type="Pfam" id="PF06445">
    <property type="entry name" value="GyrI-like"/>
    <property type="match status" value="1"/>
</dbReference>
<evidence type="ECO:0000313" key="6">
    <source>
        <dbReference type="Proteomes" id="UP001652504"/>
    </source>
</evidence>
<dbReference type="InterPro" id="IPR029442">
    <property type="entry name" value="GyrI-like"/>
</dbReference>
<dbReference type="PANTHER" id="PTHR40055:SF2">
    <property type="entry name" value="DNA GYRASE INHIBITOR"/>
    <property type="match status" value="1"/>
</dbReference>
<evidence type="ECO:0000256" key="1">
    <source>
        <dbReference type="ARBA" id="ARBA00023015"/>
    </source>
</evidence>
<dbReference type="InterPro" id="IPR009057">
    <property type="entry name" value="Homeodomain-like_sf"/>
</dbReference>
<evidence type="ECO:0000256" key="3">
    <source>
        <dbReference type="ARBA" id="ARBA00023163"/>
    </source>
</evidence>